<dbReference type="Proteomes" id="UP001197093">
    <property type="component" value="Unassembled WGS sequence"/>
</dbReference>
<protein>
    <recommendedName>
        <fullName evidence="3">Fungal N-terminal domain-containing protein</fullName>
    </recommendedName>
</protein>
<name>A0AAD4EYR2_9PEZI</name>
<organism evidence="1 2">
    <name type="scientific">Staphylotrichum longicolle</name>
    <dbReference type="NCBI Taxonomy" id="669026"/>
    <lineage>
        <taxon>Eukaryota</taxon>
        <taxon>Fungi</taxon>
        <taxon>Dikarya</taxon>
        <taxon>Ascomycota</taxon>
        <taxon>Pezizomycotina</taxon>
        <taxon>Sordariomycetes</taxon>
        <taxon>Sordariomycetidae</taxon>
        <taxon>Sordariales</taxon>
        <taxon>Chaetomiaceae</taxon>
        <taxon>Staphylotrichum</taxon>
    </lineage>
</organism>
<sequence>MDPLSVSASIAGLLSAAGTISKVLGPYIAAAQDVPKIAAQVSAEVHEATIVLSALDKLARNMTSVSVQRAALVSIDQVVAVLTNGVLVFSDLEASVGRLPLGESSFIRMGIWSRLQWARKEAEFTVLLSRLQGFKSSASLILNILQSDSAIRAEQFQRELQDNFCELLESNKDLSRRLMNLEDVFDAQSVSHEDGAARHLLNNMRPSEGDVFPGPSTTSPTLPPQLLPGFDFQGDLETSLVYRRANRDSMDFSFRSSVAQSHMWSVFSDLSLGDIISNLSVVALPIYADEITHASHYEFGGPSLEVASPSVDEASEPTPRIYLRECLEIESKLSHVSAFRELFIEERSTGDEHPFWVLHRIFQRGYPLMMLFNMWEQQTDQHFDIQMERQSSRAAFVLTYRAISAFSSVPELGDIDLKLKSSHDSLGEITDFLKVGTTRAERDFFPSVSRC</sequence>
<evidence type="ECO:0000313" key="1">
    <source>
        <dbReference type="EMBL" id="KAG7287693.1"/>
    </source>
</evidence>
<gene>
    <name evidence="1" type="ORF">NEMBOFW57_007206</name>
</gene>
<dbReference type="AlphaFoldDB" id="A0AAD4EYR2"/>
<keyword evidence="2" id="KW-1185">Reference proteome</keyword>
<evidence type="ECO:0000313" key="2">
    <source>
        <dbReference type="Proteomes" id="UP001197093"/>
    </source>
</evidence>
<comment type="caution">
    <text evidence="1">The sequence shown here is derived from an EMBL/GenBank/DDBJ whole genome shotgun (WGS) entry which is preliminary data.</text>
</comment>
<accession>A0AAD4EYR2</accession>
<evidence type="ECO:0008006" key="3">
    <source>
        <dbReference type="Google" id="ProtNLM"/>
    </source>
</evidence>
<reference evidence="1" key="1">
    <citation type="submission" date="2023-02" db="EMBL/GenBank/DDBJ databases">
        <authorList>
            <person name="Palmer J.M."/>
        </authorList>
    </citation>
    <scope>NUCLEOTIDE SEQUENCE</scope>
    <source>
        <strain evidence="1">FW57</strain>
    </source>
</reference>
<proteinExistence type="predicted"/>
<dbReference type="EMBL" id="JAHCVI010000003">
    <property type="protein sequence ID" value="KAG7287693.1"/>
    <property type="molecule type" value="Genomic_DNA"/>
</dbReference>